<accession>A0A8C2VPL4</accession>
<protein>
    <recommendedName>
        <fullName evidence="8">Centrosomal protein of 68 kDa</fullName>
    </recommendedName>
</protein>
<evidence type="ECO:0000256" key="9">
    <source>
        <dbReference type="SAM" id="MobiDB-lite"/>
    </source>
</evidence>
<gene>
    <name evidence="10" type="primary">CEP68</name>
</gene>
<dbReference type="GeneTree" id="ENSGT00810000125473"/>
<dbReference type="GO" id="GO:0005654">
    <property type="term" value="C:nucleoplasm"/>
    <property type="evidence" value="ECO:0007669"/>
    <property type="project" value="Ensembl"/>
</dbReference>
<dbReference type="GO" id="GO:0019901">
    <property type="term" value="F:protein kinase binding"/>
    <property type="evidence" value="ECO:0007669"/>
    <property type="project" value="Ensembl"/>
</dbReference>
<evidence type="ECO:0000256" key="8">
    <source>
        <dbReference type="ARBA" id="ARBA00067658"/>
    </source>
</evidence>
<dbReference type="SUPFAM" id="SSF46966">
    <property type="entry name" value="Spectrin repeat"/>
    <property type="match status" value="1"/>
</dbReference>
<dbReference type="AlphaFoldDB" id="A0A8C2VPL4"/>
<evidence type="ECO:0000313" key="10">
    <source>
        <dbReference type="Ensembl" id="ENSCLAP00000017771.1"/>
    </source>
</evidence>
<keyword evidence="2" id="KW-0963">Cytoplasm</keyword>
<dbReference type="Ensembl" id="ENSCLAT00000017946.1">
    <property type="protein sequence ID" value="ENSCLAP00000017771.1"/>
    <property type="gene ID" value="ENSCLAG00000012193.1"/>
</dbReference>
<dbReference type="Gene3D" id="1.20.58.60">
    <property type="match status" value="1"/>
</dbReference>
<feature type="region of interest" description="Disordered" evidence="9">
    <location>
        <begin position="1"/>
        <end position="52"/>
    </location>
</feature>
<evidence type="ECO:0000256" key="3">
    <source>
        <dbReference type="ARBA" id="ARBA00022553"/>
    </source>
</evidence>
<feature type="compositionally biased region" description="Polar residues" evidence="9">
    <location>
        <begin position="510"/>
        <end position="520"/>
    </location>
</feature>
<comment type="function">
    <text evidence="6">Involved in maintenance of centrosome cohesion, probably as part of a linker structure which prevents centrosome splitting. Required for localization of CDK5RAP2 to the centrosome during interphase. Contributes to CROCC/rootletin filament formation.</text>
</comment>
<feature type="region of interest" description="Disordered" evidence="9">
    <location>
        <begin position="439"/>
        <end position="471"/>
    </location>
</feature>
<comment type="subcellular location">
    <subcellularLocation>
        <location evidence="1">Cytoplasm</location>
        <location evidence="1">Cytoskeleton</location>
        <location evidence="1">Microtubule organizing center</location>
        <location evidence="1">Centrosome</location>
    </subcellularLocation>
</comment>
<sequence length="819" mass="87820">MALGEEKAELEAHVDTKAQPCRSWHLEEQEGMAQGPEAGQPPYQEAEGGPASPVCRTKGLPAFTCWAGANPSSTSGIHLPQASVANRAAEADGGRPALGGLLPPAITGIGDLSLGSQMEETKLSASQGLPQTVNMPRTAALCSGHDADTEGDPSPVDSPQLLGLNQQPHISGVSFPSQRKSIVSLGATAPRLSSSSVSASSIGSSLQAYQEKAVPQSGSFAKVSSSLELAVSQHPLTAGVAGPRLQWSSQPTASGGDTAGLGRRRLSFQTEYWACVLPDSLPPSPDRHSPLWNPNKEYEDLLDYTYPLRPGPRPPKQLDSRTVAEPVLQDSGVDLDSFSVSPTSTLKSPINVASNCPLAEAPTLPFCGPREPSLKQWPSGVPQKQGIPWSQLSSTPKAPGRGDAPWKGGETALRGTKDWLPVGKQLKLGFPQVRTRDREWFSPRPEREKRASQGVLRPAGVESGWKSEDEVESDDEYLALPTRLTQVSSLVSYLGTMPTLVTLPTGAAEGQSSSEVSDSNGPASLPSGSSQSQLPSGAALHRSGALEGQNLHNFMCAQNSAEDSLVSSQALKVSSGLLKSCPALPTVLDKWPSSDLDAEGHPLRKAEGQREASLVQCVQKQFLVIVLIKNCVCRPALPHFLSLSFHSCTPTCTAGFLSLSFLRSSLAERRENKWDFLFPWQKEVQPSWKRMFCCQLEELIHWLYNVTDVTDLGTPPWSSLTGLKSSLQLYRQFKRDIHEHQSLTESVLEKGETLLQCLLDNTPVLKDVLGRISKQSGELESHADRLYDSILASLDMLAGCSLIPDSKPVSAMQPPCAGV</sequence>
<feature type="compositionally biased region" description="Low complexity" evidence="9">
    <location>
        <begin position="521"/>
        <end position="540"/>
    </location>
</feature>
<dbReference type="Proteomes" id="UP000694398">
    <property type="component" value="Unassembled WGS sequence"/>
</dbReference>
<reference evidence="10" key="2">
    <citation type="submission" date="2025-09" db="UniProtKB">
        <authorList>
            <consortium name="Ensembl"/>
        </authorList>
    </citation>
    <scope>IDENTIFICATION</scope>
</reference>
<dbReference type="GO" id="GO:0005829">
    <property type="term" value="C:cytosol"/>
    <property type="evidence" value="ECO:0007669"/>
    <property type="project" value="Ensembl"/>
</dbReference>
<comment type="subunit">
    <text evidence="7">Interacts with CNTLN; the interaction recruits CEP68 to the centrosome. Interacts with the SCF(FBXW11) complex which contains SKP1, CUL1 and FBXW11; the interaction is probably mediated by FBXW11 and the complex also contains CDK5RAP2 and PCNT. Also interacts with F-box protein BTRC. Interacts with serine/threonine-protein kinase PLK1; the interaction leads to phosphorylation of CEP68 and its subsequent degradation. Interacts with NEK2; the interaction leads to phosphorylation of CEP68.</text>
</comment>
<evidence type="ECO:0000256" key="7">
    <source>
        <dbReference type="ARBA" id="ARBA00061752"/>
    </source>
</evidence>
<evidence type="ECO:0000256" key="5">
    <source>
        <dbReference type="ARBA" id="ARBA00023212"/>
    </source>
</evidence>
<dbReference type="GO" id="GO:0034451">
    <property type="term" value="C:centriolar satellite"/>
    <property type="evidence" value="ECO:0007669"/>
    <property type="project" value="Ensembl"/>
</dbReference>
<dbReference type="OMA" id="WDRGWPL"/>
<evidence type="ECO:0000256" key="1">
    <source>
        <dbReference type="ARBA" id="ARBA00004300"/>
    </source>
</evidence>
<evidence type="ECO:0000256" key="4">
    <source>
        <dbReference type="ARBA" id="ARBA00022843"/>
    </source>
</evidence>
<dbReference type="GO" id="GO:0019904">
    <property type="term" value="F:protein domain specific binding"/>
    <property type="evidence" value="ECO:0007669"/>
    <property type="project" value="Ensembl"/>
</dbReference>
<evidence type="ECO:0000256" key="2">
    <source>
        <dbReference type="ARBA" id="ARBA00022490"/>
    </source>
</evidence>
<name>A0A8C2VPL4_CHILA</name>
<feature type="region of interest" description="Disordered" evidence="9">
    <location>
        <begin position="505"/>
        <end position="540"/>
    </location>
</feature>
<dbReference type="GO" id="GO:0010457">
    <property type="term" value="P:centriole-centriole cohesion"/>
    <property type="evidence" value="ECO:0007669"/>
    <property type="project" value="Ensembl"/>
</dbReference>
<keyword evidence="3" id="KW-0597">Phosphoprotein</keyword>
<organism evidence="10 11">
    <name type="scientific">Chinchilla lanigera</name>
    <name type="common">Long-tailed chinchilla</name>
    <name type="synonym">Chinchilla villidera</name>
    <dbReference type="NCBI Taxonomy" id="34839"/>
    <lineage>
        <taxon>Eukaryota</taxon>
        <taxon>Metazoa</taxon>
        <taxon>Chordata</taxon>
        <taxon>Craniata</taxon>
        <taxon>Vertebrata</taxon>
        <taxon>Euteleostomi</taxon>
        <taxon>Mammalia</taxon>
        <taxon>Eutheria</taxon>
        <taxon>Euarchontoglires</taxon>
        <taxon>Glires</taxon>
        <taxon>Rodentia</taxon>
        <taxon>Hystricomorpha</taxon>
        <taxon>Chinchillidae</taxon>
        <taxon>Chinchilla</taxon>
    </lineage>
</organism>
<feature type="compositionally biased region" description="Basic and acidic residues" evidence="9">
    <location>
        <begin position="1"/>
        <end position="16"/>
    </location>
</feature>
<proteinExistence type="predicted"/>
<dbReference type="FunFam" id="1.20.58.60:FF:000296">
    <property type="entry name" value="centrosomal protein of 68 kDa"/>
    <property type="match status" value="1"/>
</dbReference>
<dbReference type="GO" id="GO:0036064">
    <property type="term" value="C:ciliary basal body"/>
    <property type="evidence" value="ECO:0007669"/>
    <property type="project" value="Ensembl"/>
</dbReference>
<feature type="compositionally biased region" description="Basic and acidic residues" evidence="9">
    <location>
        <begin position="439"/>
        <end position="451"/>
    </location>
</feature>
<dbReference type="GO" id="GO:0030054">
    <property type="term" value="C:cell junction"/>
    <property type="evidence" value="ECO:0007669"/>
    <property type="project" value="Ensembl"/>
</dbReference>
<feature type="region of interest" description="Disordered" evidence="9">
    <location>
        <begin position="375"/>
        <end position="414"/>
    </location>
</feature>
<keyword evidence="4" id="KW-0832">Ubl conjugation</keyword>
<evidence type="ECO:0000313" key="11">
    <source>
        <dbReference type="Proteomes" id="UP000694398"/>
    </source>
</evidence>
<keyword evidence="11" id="KW-1185">Reference proteome</keyword>
<reference evidence="10" key="1">
    <citation type="submission" date="2025-08" db="UniProtKB">
        <authorList>
            <consortium name="Ensembl"/>
        </authorList>
    </citation>
    <scope>IDENTIFICATION</scope>
</reference>
<keyword evidence="5" id="KW-0206">Cytoskeleton</keyword>
<evidence type="ECO:0000256" key="6">
    <source>
        <dbReference type="ARBA" id="ARBA00060188"/>
    </source>
</evidence>